<dbReference type="Proteomes" id="UP000009036">
    <property type="component" value="Chromosome"/>
</dbReference>
<evidence type="ECO:0000313" key="5">
    <source>
        <dbReference type="Proteomes" id="UP000009036"/>
    </source>
</evidence>
<dbReference type="NCBIfam" id="NF033633">
    <property type="entry name" value="SLATT_2"/>
    <property type="match status" value="1"/>
</dbReference>
<dbReference type="KEGG" id="sauh:SU9_021905"/>
<keyword evidence="5" id="KW-1185">Reference proteome</keyword>
<dbReference type="EMBL" id="CP072931">
    <property type="protein sequence ID" value="QTZ93776.1"/>
    <property type="molecule type" value="Genomic_DNA"/>
</dbReference>
<keyword evidence="1" id="KW-1133">Transmembrane helix</keyword>
<dbReference type="PATRIC" id="fig|1160718.3.peg.1967"/>
<keyword evidence="1" id="KW-0812">Transmembrane</keyword>
<dbReference type="Pfam" id="PF18183">
    <property type="entry name" value="SLATT_2"/>
    <property type="match status" value="1"/>
</dbReference>
<dbReference type="AlphaFoldDB" id="J2K302"/>
<dbReference type="RefSeq" id="WP_006603515.1">
    <property type="nucleotide sequence ID" value="NZ_CP072931.1"/>
</dbReference>
<feature type="domain" description="SMODS and SLOG-associating 2TM effector" evidence="2">
    <location>
        <begin position="25"/>
        <end position="181"/>
    </location>
</feature>
<feature type="transmembrane region" description="Helical" evidence="1">
    <location>
        <begin position="56"/>
        <end position="82"/>
    </location>
</feature>
<proteinExistence type="predicted"/>
<sequence>MAQINITATKAPVMPEGRDSVLDAYDLLFRWMEEESLKAYEWYMEEKRSKAAASKVLRALSIAGLTLGTVTPAVSILSGGAIPTESGYVVLGLAGGFLLLDKGFGFSSAWGRYMVSATKILSALKGCQIRWSMLLADWRGGQRDESVLIEEAREIITGLVVALHETLEGETAEWLSEFHQNLEGVRAMVGELPGRSIAG</sequence>
<reference evidence="3" key="1">
    <citation type="journal article" date="2012" name="J. Bacteriol.">
        <title>Genome Sequence of Streptomyces auratus Strain AGR0001, a Phoslactomycin-Producing Actinomycete.</title>
        <authorList>
            <person name="Han X."/>
            <person name="Li M."/>
            <person name="Ding Z."/>
            <person name="Zhao J."/>
            <person name="Ji K."/>
            <person name="Wen M."/>
            <person name="Lu T."/>
        </authorList>
    </citation>
    <scope>NUCLEOTIDE SEQUENCE [LARGE SCALE GENOMIC DNA]</scope>
    <source>
        <strain evidence="3">AGR0001</strain>
    </source>
</reference>
<dbReference type="OrthoDB" id="5507841at2"/>
<keyword evidence="1" id="KW-0472">Membrane</keyword>
<dbReference type="eggNOG" id="ENOG5031EFG">
    <property type="taxonomic scope" value="Bacteria"/>
</dbReference>
<name>J2K302_9ACTN</name>
<gene>
    <name evidence="4" type="ORF">SU9_021905</name>
    <name evidence="3" type="ORF">SU9_09739</name>
</gene>
<evidence type="ECO:0000256" key="1">
    <source>
        <dbReference type="SAM" id="Phobius"/>
    </source>
</evidence>
<dbReference type="InterPro" id="IPR040688">
    <property type="entry name" value="SLATT_2"/>
</dbReference>
<accession>J2K302</accession>
<protein>
    <submittedName>
        <fullName evidence="4">SLATT domain-containing protein</fullName>
    </submittedName>
</protein>
<evidence type="ECO:0000313" key="4">
    <source>
        <dbReference type="EMBL" id="QTZ93776.1"/>
    </source>
</evidence>
<dbReference type="HOGENOM" id="CLU_1371502_0_0_11"/>
<organism evidence="3">
    <name type="scientific">Streptomyces auratus AGR0001</name>
    <dbReference type="NCBI Taxonomy" id="1160718"/>
    <lineage>
        <taxon>Bacteria</taxon>
        <taxon>Bacillati</taxon>
        <taxon>Actinomycetota</taxon>
        <taxon>Actinomycetes</taxon>
        <taxon>Kitasatosporales</taxon>
        <taxon>Streptomycetaceae</taxon>
        <taxon>Streptomyces</taxon>
    </lineage>
</organism>
<evidence type="ECO:0000259" key="2">
    <source>
        <dbReference type="Pfam" id="PF18183"/>
    </source>
</evidence>
<dbReference type="EMBL" id="AJGV01000067">
    <property type="protein sequence ID" value="EJJ07173.1"/>
    <property type="molecule type" value="Genomic_DNA"/>
</dbReference>
<evidence type="ECO:0000313" key="3">
    <source>
        <dbReference type="EMBL" id="EJJ07173.1"/>
    </source>
</evidence>
<reference evidence="4" key="2">
    <citation type="submission" date="2021-04" db="EMBL/GenBank/DDBJ databases">
        <authorList>
            <person name="Wen M.-L."/>
            <person name="Han X.-L."/>
            <person name="Xiong J."/>
        </authorList>
    </citation>
    <scope>NUCLEOTIDE SEQUENCE</scope>
    <source>
        <strain evidence="4">AGR0001</strain>
    </source>
</reference>
<feature type="transmembrane region" description="Helical" evidence="1">
    <location>
        <begin position="88"/>
        <end position="110"/>
    </location>
</feature>